<dbReference type="RefSeq" id="WP_269125252.1">
    <property type="nucleotide sequence ID" value="NZ_JAPUBN010000015.1"/>
</dbReference>
<accession>A0ABT4JW25</accession>
<keyword evidence="2" id="KW-1185">Reference proteome</keyword>
<protein>
    <recommendedName>
        <fullName evidence="3">Flagellar basal body rod FlgEFG protein</fullName>
    </recommendedName>
</protein>
<name>A0ABT4JW25_9GAMM</name>
<organism evidence="1 2">
    <name type="scientific">Marinomonas phaeophyticola</name>
    <dbReference type="NCBI Taxonomy" id="3004091"/>
    <lineage>
        <taxon>Bacteria</taxon>
        <taxon>Pseudomonadati</taxon>
        <taxon>Pseudomonadota</taxon>
        <taxon>Gammaproteobacteria</taxon>
        <taxon>Oceanospirillales</taxon>
        <taxon>Oceanospirillaceae</taxon>
        <taxon>Marinomonas</taxon>
    </lineage>
</organism>
<comment type="caution">
    <text evidence="1">The sequence shown here is derived from an EMBL/GenBank/DDBJ whole genome shotgun (WGS) entry which is preliminary data.</text>
</comment>
<proteinExistence type="predicted"/>
<dbReference type="EMBL" id="JAPUBN010000015">
    <property type="protein sequence ID" value="MCZ2721998.1"/>
    <property type="molecule type" value="Genomic_DNA"/>
</dbReference>
<evidence type="ECO:0000313" key="2">
    <source>
        <dbReference type="Proteomes" id="UP001149719"/>
    </source>
</evidence>
<sequence>MQINGSAFQHGITGFTTSQTNLGEASNNVAQASMTGAHNTNTASIQDSLVAATSSKLDAQANAKVLETANKTLGTIIDITA</sequence>
<gene>
    <name evidence="1" type="ORF">O1D97_10120</name>
</gene>
<evidence type="ECO:0000313" key="1">
    <source>
        <dbReference type="EMBL" id="MCZ2721998.1"/>
    </source>
</evidence>
<evidence type="ECO:0008006" key="3">
    <source>
        <dbReference type="Google" id="ProtNLM"/>
    </source>
</evidence>
<dbReference type="Proteomes" id="UP001149719">
    <property type="component" value="Unassembled WGS sequence"/>
</dbReference>
<reference evidence="1" key="1">
    <citation type="submission" date="2022-12" db="EMBL/GenBank/DDBJ databases">
        <title>Marinomonas 15G1-11 sp. nov, isolated from marine algae.</title>
        <authorList>
            <person name="Butt M."/>
            <person name="Choi D.G."/>
            <person name="Kim J.M."/>
            <person name="Lee J.K."/>
            <person name="Baek J.H."/>
            <person name="Jeon C.O."/>
        </authorList>
    </citation>
    <scope>NUCLEOTIDE SEQUENCE</scope>
    <source>
        <strain evidence="1">15G1-11</strain>
    </source>
</reference>